<evidence type="ECO:0000259" key="15">
    <source>
        <dbReference type="PROSITE" id="PS50132"/>
    </source>
</evidence>
<dbReference type="InterPro" id="IPR011993">
    <property type="entry name" value="PH-like_dom_sf"/>
</dbReference>
<dbReference type="STRING" id="51028.A0A0N4UVG8"/>
<evidence type="ECO:0000313" key="16">
    <source>
        <dbReference type="EMBL" id="VDD86000.1"/>
    </source>
</evidence>
<protein>
    <submittedName>
        <fullName evidence="18">Phorbol-ester/DAG-type domain-containing protein</fullName>
    </submittedName>
</protein>
<dbReference type="InterPro" id="IPR015212">
    <property type="entry name" value="RGS-like_dom"/>
</dbReference>
<keyword evidence="7" id="KW-0479">Metal-binding</keyword>
<evidence type="ECO:0000259" key="12">
    <source>
        <dbReference type="PROSITE" id="PS50003"/>
    </source>
</evidence>
<evidence type="ECO:0000256" key="3">
    <source>
        <dbReference type="ARBA" id="ARBA00022468"/>
    </source>
</evidence>
<keyword evidence="17" id="KW-1185">Reference proteome</keyword>
<evidence type="ECO:0000256" key="7">
    <source>
        <dbReference type="ARBA" id="ARBA00022723"/>
    </source>
</evidence>
<keyword evidence="8" id="KW-0862">Zinc</keyword>
<dbReference type="SMART" id="SM00233">
    <property type="entry name" value="PH"/>
    <property type="match status" value="1"/>
</dbReference>
<dbReference type="Proteomes" id="UP000274131">
    <property type="component" value="Unassembled WGS sequence"/>
</dbReference>
<evidence type="ECO:0000259" key="13">
    <source>
        <dbReference type="PROSITE" id="PS50010"/>
    </source>
</evidence>
<comment type="subcellular location">
    <subcellularLocation>
        <location evidence="2">Cytoplasm</location>
    </subcellularLocation>
    <subcellularLocation>
        <location evidence="1">Membrane</location>
    </subcellularLocation>
</comment>
<feature type="domain" description="Phorbol-ester/DAG-type" evidence="14">
    <location>
        <begin position="378"/>
        <end position="428"/>
    </location>
</feature>
<dbReference type="InterPro" id="IPR041020">
    <property type="entry name" value="PH_16"/>
</dbReference>
<feature type="domain" description="RGS" evidence="15">
    <location>
        <begin position="148"/>
        <end position="252"/>
    </location>
</feature>
<dbReference type="Pfam" id="PF00621">
    <property type="entry name" value="RhoGEF"/>
    <property type="match status" value="1"/>
</dbReference>
<evidence type="ECO:0000256" key="5">
    <source>
        <dbReference type="ARBA" id="ARBA00022553"/>
    </source>
</evidence>
<dbReference type="GO" id="GO:0046872">
    <property type="term" value="F:metal ion binding"/>
    <property type="evidence" value="ECO:0007669"/>
    <property type="project" value="UniProtKB-KW"/>
</dbReference>
<dbReference type="GO" id="GO:0005085">
    <property type="term" value="F:guanyl-nucleotide exchange factor activity"/>
    <property type="evidence" value="ECO:0007669"/>
    <property type="project" value="UniProtKB-KW"/>
</dbReference>
<dbReference type="SMART" id="SM00109">
    <property type="entry name" value="C1"/>
    <property type="match status" value="1"/>
</dbReference>
<dbReference type="CDD" id="cd13329">
    <property type="entry name" value="PH_RhoGEF"/>
    <property type="match status" value="1"/>
</dbReference>
<dbReference type="SMART" id="SM00325">
    <property type="entry name" value="RhoGEF"/>
    <property type="match status" value="1"/>
</dbReference>
<feature type="region of interest" description="Disordered" evidence="11">
    <location>
        <begin position="561"/>
        <end position="618"/>
    </location>
</feature>
<evidence type="ECO:0000256" key="11">
    <source>
        <dbReference type="SAM" id="MobiDB-lite"/>
    </source>
</evidence>
<dbReference type="Pfam" id="PF00130">
    <property type="entry name" value="C1_1"/>
    <property type="match status" value="1"/>
</dbReference>
<organism evidence="18">
    <name type="scientific">Enterobius vermicularis</name>
    <name type="common">Human pinworm</name>
    <dbReference type="NCBI Taxonomy" id="51028"/>
    <lineage>
        <taxon>Eukaryota</taxon>
        <taxon>Metazoa</taxon>
        <taxon>Ecdysozoa</taxon>
        <taxon>Nematoda</taxon>
        <taxon>Chromadorea</taxon>
        <taxon>Rhabditida</taxon>
        <taxon>Spirurina</taxon>
        <taxon>Oxyuridomorpha</taxon>
        <taxon>Oxyuroidea</taxon>
        <taxon>Oxyuridae</taxon>
        <taxon>Enterobius</taxon>
    </lineage>
</organism>
<dbReference type="InterPro" id="IPR016137">
    <property type="entry name" value="RGS"/>
</dbReference>
<dbReference type="PROSITE" id="PS50132">
    <property type="entry name" value="RGS"/>
    <property type="match status" value="1"/>
</dbReference>
<dbReference type="GO" id="GO:0005737">
    <property type="term" value="C:cytoplasm"/>
    <property type="evidence" value="ECO:0007669"/>
    <property type="project" value="UniProtKB-SubCell"/>
</dbReference>
<dbReference type="PANTHER" id="PTHR45872:SF2">
    <property type="entry name" value="RHO GUANINE NUCLEOTIDE EXCHANGE FACTOR 2, ISOFORM D"/>
    <property type="match status" value="1"/>
</dbReference>
<keyword evidence="10" id="KW-0472">Membrane</keyword>
<evidence type="ECO:0000313" key="18">
    <source>
        <dbReference type="WBParaSite" id="EVEC_0000143501-mRNA-1"/>
    </source>
</evidence>
<dbReference type="AlphaFoldDB" id="A0A0N4UVG8"/>
<dbReference type="GO" id="GO:0016020">
    <property type="term" value="C:membrane"/>
    <property type="evidence" value="ECO:0007669"/>
    <property type="project" value="UniProtKB-SubCell"/>
</dbReference>
<evidence type="ECO:0000256" key="8">
    <source>
        <dbReference type="ARBA" id="ARBA00022833"/>
    </source>
</evidence>
<dbReference type="Gene3D" id="1.10.167.10">
    <property type="entry name" value="Regulator of G-protein Signalling 4, domain 2"/>
    <property type="match status" value="1"/>
</dbReference>
<evidence type="ECO:0000256" key="1">
    <source>
        <dbReference type="ARBA" id="ARBA00004370"/>
    </source>
</evidence>
<dbReference type="InterPro" id="IPR044926">
    <property type="entry name" value="RGS_subdomain_2"/>
</dbReference>
<keyword evidence="3" id="KW-0343">GTPase activation</keyword>
<sequence>MRSFERPIIHTALPYEGLRETCHQGAQLERALKRIESLQCQLKNFETLPRRRKRGKTFRTATSDDCGSDAGGGGCCGGGCGGGGGGGCGGGGGDGNGDDGDVDFGERTWIDENMMPVVHGTNIIPMEEETDEDEEVSLALETHGPFSNLTDLKSHPAHLAAFINYLLTNANPSSLFFYLITDAYQNSGGSAKELRKWAYEIFSTFLIPNAPLSWNSVDQGIVQSIDKVLAATVQPSDTDAEQLKRLFANARKRALDDVNEHLADFRQKRQIGLGTLFDANQLANISKGDTAMELRVGETILIRSLENMLNSVSQDLESCDARSLAVISSLATVIKVVLNMRSNTSEKILDRCPTFVTKDKGGVFKMKMAPKRSVQVKGHQFLLSPVAMTVYCYQCRSAVWGVNAQAYFCQNCDVVVHKLCTAALVDHCYPATQKKGGVMKSKRPGTLGKGEEENEPWDYSSYILPSSASTSEKVDSYRISIIKMLNCLLCFSEFVGITRHQTEYGRENGAPVVSVRQSGDAYEKPVLRSQSLRIRVDEDFRDTHKGRSGVLWGIDQVTAEEVEETGQKGRSDGESDEKLTAAGCSRSDVGSVSASSSMSQTSAGDEEPRTTSDKFDKTGLFNGDSDLEIETEVPALESFVSWEVIRHLKPKEKKRQEVINDELVEIHVEMCKKMRTAVEEWKRDTRLNGLFGEVGALMESMFDGETGVRLMNATATFCQHQQHALEILRQRCKKEKDDQFVKFLAEAESNPLCRKLQLKDMLPVEMQRLVKYPLLLENAAKYTNEPSDDQTRLMNSVNAARRILSAVNTAKRNAENLRRLEELQRRLDTAPYDKENFGNDFSSMNLTNYKLVHDGPLTWRFSKGKMVELHVVLLEEVLVLLTKVGDGQKLVLKIQEPSKDTRWTPILPLAPLIAKEKANDKRAFFIVNTVQRGAQIYELVAATATERKTWFKAISDQIEAVKKDDNVTTPQAVESNFFLLFRRFDLSRSGNEMCRSSEEPSHLQRVHVLTHPRLVNANEITVQQPTVLEHAQPVLTPTERLRRNDEIITRALLDKSKILSEFLPGVNQGHVEELEKLTEQLTGMSVADLKQRDSRELAMSAIVYGNRLLDAINQGLSAKKKSDDSGNGGAVLKLDNVETDVPSVACYKLTGIAAPLMNHLKAMMQVVQDQHNQIRALKQELSHYKGLVESVVGNRTLSEETLVENSAPATNILEDTTISSNDHGK</sequence>
<dbReference type="Gene3D" id="3.30.60.20">
    <property type="match status" value="1"/>
</dbReference>
<dbReference type="PROSITE" id="PS50010">
    <property type="entry name" value="DH_2"/>
    <property type="match status" value="1"/>
</dbReference>
<reference evidence="16 17" key="2">
    <citation type="submission" date="2018-10" db="EMBL/GenBank/DDBJ databases">
        <authorList>
            <consortium name="Pathogen Informatics"/>
        </authorList>
    </citation>
    <scope>NUCLEOTIDE SEQUENCE [LARGE SCALE GENOMIC DNA]</scope>
</reference>
<dbReference type="GO" id="GO:0005096">
    <property type="term" value="F:GTPase activator activity"/>
    <property type="evidence" value="ECO:0007669"/>
    <property type="project" value="UniProtKB-KW"/>
</dbReference>
<evidence type="ECO:0000256" key="2">
    <source>
        <dbReference type="ARBA" id="ARBA00004496"/>
    </source>
</evidence>
<feature type="compositionally biased region" description="Basic and acidic residues" evidence="11">
    <location>
        <begin position="565"/>
        <end position="579"/>
    </location>
</feature>
<dbReference type="Gene3D" id="1.20.900.10">
    <property type="entry name" value="Dbl homology (DH) domain"/>
    <property type="match status" value="1"/>
</dbReference>
<feature type="compositionally biased region" description="Basic and acidic residues" evidence="11">
    <location>
        <begin position="606"/>
        <end position="617"/>
    </location>
</feature>
<dbReference type="InterPro" id="IPR046349">
    <property type="entry name" value="C1-like_sf"/>
</dbReference>
<dbReference type="SUPFAM" id="SSF50729">
    <property type="entry name" value="PH domain-like"/>
    <property type="match status" value="1"/>
</dbReference>
<evidence type="ECO:0000259" key="14">
    <source>
        <dbReference type="PROSITE" id="PS50081"/>
    </source>
</evidence>
<proteinExistence type="predicted"/>
<feature type="domain" description="PH" evidence="12">
    <location>
        <begin position="850"/>
        <end position="959"/>
    </location>
</feature>
<feature type="domain" description="DH" evidence="13">
    <location>
        <begin position="661"/>
        <end position="810"/>
    </location>
</feature>
<dbReference type="GO" id="GO:0001664">
    <property type="term" value="F:G protein-coupled receptor binding"/>
    <property type="evidence" value="ECO:0007669"/>
    <property type="project" value="TreeGrafter"/>
</dbReference>
<dbReference type="SUPFAM" id="SSF48097">
    <property type="entry name" value="Regulator of G-protein signaling, RGS"/>
    <property type="match status" value="1"/>
</dbReference>
<dbReference type="SUPFAM" id="SSF57889">
    <property type="entry name" value="Cysteine-rich domain"/>
    <property type="match status" value="1"/>
</dbReference>
<keyword evidence="5" id="KW-0597">Phosphoprotein</keyword>
<dbReference type="PANTHER" id="PTHR45872">
    <property type="entry name" value="RHO GUANINE NUCLEOTIDE EXCHANGE FACTOR 2, ISOFORM D"/>
    <property type="match status" value="1"/>
</dbReference>
<dbReference type="PROSITE" id="PS50003">
    <property type="entry name" value="PH_DOMAIN"/>
    <property type="match status" value="1"/>
</dbReference>
<dbReference type="InterPro" id="IPR036305">
    <property type="entry name" value="RGS_sf"/>
</dbReference>
<reference evidence="18" key="1">
    <citation type="submission" date="2016-04" db="UniProtKB">
        <authorList>
            <consortium name="WormBaseParasite"/>
        </authorList>
    </citation>
    <scope>IDENTIFICATION</scope>
</reference>
<name>A0A0N4UVG8_ENTVE</name>
<feature type="compositionally biased region" description="Low complexity" evidence="11">
    <location>
        <begin position="585"/>
        <end position="602"/>
    </location>
</feature>
<dbReference type="OrthoDB" id="2272012at2759"/>
<dbReference type="InterPro" id="IPR002219">
    <property type="entry name" value="PKC_DAG/PE"/>
</dbReference>
<keyword evidence="9" id="KW-0175">Coiled coil</keyword>
<dbReference type="Pfam" id="PF09128">
    <property type="entry name" value="RGS-like"/>
    <property type="match status" value="1"/>
</dbReference>
<dbReference type="Gene3D" id="2.30.29.30">
    <property type="entry name" value="Pleckstrin-homology domain (PH domain)/Phosphotyrosine-binding domain (PTB)"/>
    <property type="match status" value="1"/>
</dbReference>
<dbReference type="InterPro" id="IPR000219">
    <property type="entry name" value="DH_dom"/>
</dbReference>
<dbReference type="WBParaSite" id="EVEC_0000143501-mRNA-1">
    <property type="protein sequence ID" value="EVEC_0000143501-mRNA-1"/>
    <property type="gene ID" value="EVEC_0000143501"/>
</dbReference>
<dbReference type="Pfam" id="PF17838">
    <property type="entry name" value="PH_16"/>
    <property type="match status" value="1"/>
</dbReference>
<dbReference type="InterPro" id="IPR035899">
    <property type="entry name" value="DBL_dom_sf"/>
</dbReference>
<evidence type="ECO:0000256" key="6">
    <source>
        <dbReference type="ARBA" id="ARBA00022658"/>
    </source>
</evidence>
<evidence type="ECO:0000256" key="10">
    <source>
        <dbReference type="ARBA" id="ARBA00023136"/>
    </source>
</evidence>
<dbReference type="PROSITE" id="PS00479">
    <property type="entry name" value="ZF_DAG_PE_1"/>
    <property type="match status" value="1"/>
</dbReference>
<evidence type="ECO:0000256" key="4">
    <source>
        <dbReference type="ARBA" id="ARBA00022490"/>
    </source>
</evidence>
<gene>
    <name evidence="16" type="ORF">EVEC_LOCUS1143</name>
</gene>
<dbReference type="CDD" id="cd08756">
    <property type="entry name" value="RGS_GEF_like"/>
    <property type="match status" value="1"/>
</dbReference>
<accession>A0A0N4UVG8</accession>
<keyword evidence="6" id="KW-0344">Guanine-nucleotide releasing factor</keyword>
<dbReference type="InterPro" id="IPR001849">
    <property type="entry name" value="PH_domain"/>
</dbReference>
<evidence type="ECO:0000313" key="17">
    <source>
        <dbReference type="Proteomes" id="UP000274131"/>
    </source>
</evidence>
<dbReference type="SUPFAM" id="SSF48065">
    <property type="entry name" value="DBL homology domain (DH-domain)"/>
    <property type="match status" value="1"/>
</dbReference>
<keyword evidence="4" id="KW-0963">Cytoplasm</keyword>
<dbReference type="GO" id="GO:0007186">
    <property type="term" value="P:G protein-coupled receptor signaling pathway"/>
    <property type="evidence" value="ECO:0007669"/>
    <property type="project" value="TreeGrafter"/>
</dbReference>
<dbReference type="PROSITE" id="PS50081">
    <property type="entry name" value="ZF_DAG_PE_2"/>
    <property type="match status" value="1"/>
</dbReference>
<dbReference type="EMBL" id="UXUI01007174">
    <property type="protein sequence ID" value="VDD86000.1"/>
    <property type="molecule type" value="Genomic_DNA"/>
</dbReference>
<evidence type="ECO:0000256" key="9">
    <source>
        <dbReference type="ARBA" id="ARBA00023054"/>
    </source>
</evidence>